<sequence length="567" mass="64572">MAISMNLNSPTLGKNTKFKPRTIRPMGVSALHGLTGVGDSLFAIDTLRGFLLQIDPKTDNATVVNPDLTLAFRDVTGLALWGDTLWFTRGNEVYYCPHVIQGNSIVNLEPQLFIQLPYHATGIAVWESTLYFACDRIGSILVYSQNTKQEITRFYAPGIGVENLTIRNEELWVCDREEQTVYCLERGTGETRFSVLTPFESPSGLAFYTDSETGEEVLYVAYAGDELYIRDNPSSPDQFELARRDRTFIHPLYFHYNQQENYATSNGYLIEMSYVEELEPLEAVHIENLEWRIALPSNTKRQKVLEVSHIGIPFREEIEEGEKVAVFNFNPLTSTERLIFGWKALVEVRSIKYQINTRQVENLPKLSSDVLQKYLVDDDHLAMNTTIVQEAAKAAIRNETNFLRQLLSIRNYVYDQLSYSLTSKIENPDVVLKRGIGSCGEYVGVLLALARLNGIACRTIGRYKCPQFADRRGVPLEPEYNHVWLEFYIPGFGWVPMESNPDDIQEGGPYPLRFFMGLAWYHIEIGKGIRFQRLTNQGVDVDREKVSLGTLAINHVRFTILDELPAV</sequence>
<gene>
    <name evidence="2" type="ORF">PL8927_820060</name>
</gene>
<evidence type="ECO:0000313" key="3">
    <source>
        <dbReference type="Proteomes" id="UP000184550"/>
    </source>
</evidence>
<evidence type="ECO:0000259" key="1">
    <source>
        <dbReference type="SMART" id="SM00460"/>
    </source>
</evidence>
<dbReference type="Pfam" id="PF01841">
    <property type="entry name" value="Transglut_core"/>
    <property type="match status" value="1"/>
</dbReference>
<accession>A0A7Z9BYC7</accession>
<dbReference type="SUPFAM" id="SSF63825">
    <property type="entry name" value="YWTD domain"/>
    <property type="match status" value="1"/>
</dbReference>
<dbReference type="SUPFAM" id="SSF54001">
    <property type="entry name" value="Cysteine proteinases"/>
    <property type="match status" value="1"/>
</dbReference>
<comment type="caution">
    <text evidence="2">The sequence shown here is derived from an EMBL/GenBank/DDBJ whole genome shotgun (WGS) entry which is preliminary data.</text>
</comment>
<dbReference type="PANTHER" id="PTHR33490">
    <property type="entry name" value="BLR5614 PROTEIN-RELATED"/>
    <property type="match status" value="1"/>
</dbReference>
<dbReference type="InterPro" id="IPR002931">
    <property type="entry name" value="Transglutaminase-like"/>
</dbReference>
<dbReference type="Gene3D" id="3.10.620.30">
    <property type="match status" value="1"/>
</dbReference>
<reference evidence="2" key="1">
    <citation type="submission" date="2019-10" db="EMBL/GenBank/DDBJ databases">
        <authorList>
            <consortium name="Genoscope - CEA"/>
            <person name="William W."/>
        </authorList>
    </citation>
    <scope>NUCLEOTIDE SEQUENCE [LARGE SCALE GENOMIC DNA]</scope>
    <source>
        <strain evidence="2">BBR_PRJEB10992</strain>
    </source>
</reference>
<dbReference type="EMBL" id="CZCU02000160">
    <property type="protein sequence ID" value="VXD24456.1"/>
    <property type="molecule type" value="Genomic_DNA"/>
</dbReference>
<dbReference type="PANTHER" id="PTHR33490:SF6">
    <property type="entry name" value="SLL1049 PROTEIN"/>
    <property type="match status" value="1"/>
</dbReference>
<feature type="domain" description="Transglutaminase-like" evidence="1">
    <location>
        <begin position="431"/>
        <end position="501"/>
    </location>
</feature>
<keyword evidence="3" id="KW-1185">Reference proteome</keyword>
<proteinExistence type="predicted"/>
<dbReference type="AlphaFoldDB" id="A0A7Z9BYC7"/>
<protein>
    <submittedName>
        <fullName evidence="2">Transglutaminase</fullName>
    </submittedName>
</protein>
<dbReference type="Proteomes" id="UP000184550">
    <property type="component" value="Unassembled WGS sequence"/>
</dbReference>
<evidence type="ECO:0000313" key="2">
    <source>
        <dbReference type="EMBL" id="VXD24456.1"/>
    </source>
</evidence>
<name>A0A7Z9BYC7_9CYAN</name>
<dbReference type="InterPro" id="IPR038765">
    <property type="entry name" value="Papain-like_cys_pep_sf"/>
</dbReference>
<organism evidence="2 3">
    <name type="scientific">Planktothrix serta PCC 8927</name>
    <dbReference type="NCBI Taxonomy" id="671068"/>
    <lineage>
        <taxon>Bacteria</taxon>
        <taxon>Bacillati</taxon>
        <taxon>Cyanobacteriota</taxon>
        <taxon>Cyanophyceae</taxon>
        <taxon>Oscillatoriophycideae</taxon>
        <taxon>Oscillatoriales</taxon>
        <taxon>Microcoleaceae</taxon>
        <taxon>Planktothrix</taxon>
    </lineage>
</organism>
<dbReference type="SMART" id="SM00460">
    <property type="entry name" value="TGc"/>
    <property type="match status" value="1"/>
</dbReference>